<evidence type="ECO:0000313" key="2">
    <source>
        <dbReference type="Proteomes" id="UP000070444"/>
    </source>
</evidence>
<name>A0A137P131_CONC2</name>
<dbReference type="Proteomes" id="UP000070444">
    <property type="component" value="Unassembled WGS sequence"/>
</dbReference>
<protein>
    <submittedName>
        <fullName evidence="1">Uncharacterized protein</fullName>
    </submittedName>
</protein>
<dbReference type="AlphaFoldDB" id="A0A137P131"/>
<gene>
    <name evidence="1" type="ORF">CONCODRAFT_8969</name>
</gene>
<dbReference type="EMBL" id="KQ964564">
    <property type="protein sequence ID" value="KXN68712.1"/>
    <property type="molecule type" value="Genomic_DNA"/>
</dbReference>
<keyword evidence="2" id="KW-1185">Reference proteome</keyword>
<organism evidence="1 2">
    <name type="scientific">Conidiobolus coronatus (strain ATCC 28846 / CBS 209.66 / NRRL 28638)</name>
    <name type="common">Delacroixia coronata</name>
    <dbReference type="NCBI Taxonomy" id="796925"/>
    <lineage>
        <taxon>Eukaryota</taxon>
        <taxon>Fungi</taxon>
        <taxon>Fungi incertae sedis</taxon>
        <taxon>Zoopagomycota</taxon>
        <taxon>Entomophthoromycotina</taxon>
        <taxon>Entomophthoromycetes</taxon>
        <taxon>Entomophthorales</taxon>
        <taxon>Ancylistaceae</taxon>
        <taxon>Conidiobolus</taxon>
    </lineage>
</organism>
<reference evidence="1 2" key="1">
    <citation type="journal article" date="2015" name="Genome Biol. Evol.">
        <title>Phylogenomic analyses indicate that early fungi evolved digesting cell walls of algal ancestors of land plants.</title>
        <authorList>
            <person name="Chang Y."/>
            <person name="Wang S."/>
            <person name="Sekimoto S."/>
            <person name="Aerts A.L."/>
            <person name="Choi C."/>
            <person name="Clum A."/>
            <person name="LaButti K.M."/>
            <person name="Lindquist E.A."/>
            <person name="Yee Ngan C."/>
            <person name="Ohm R.A."/>
            <person name="Salamov A.A."/>
            <person name="Grigoriev I.V."/>
            <person name="Spatafora J.W."/>
            <person name="Berbee M.L."/>
        </authorList>
    </citation>
    <scope>NUCLEOTIDE SEQUENCE [LARGE SCALE GENOMIC DNA]</scope>
    <source>
        <strain evidence="1 2">NRRL 28638</strain>
    </source>
</reference>
<sequence>SQSPPSNFQFCPDIVCRFNVLTDSPQIQQKIQNCLSIKDSKDRNQCAYSALGFKQSNINSIVKLSPFQDKCQVPNYTPESIKCLAGLAGLSSYNVDRGIGCSNMCTQSTIEALYECEYSCNKDVYNKLVSSDAKSDAKSINFSFVALIGFSVITSVYLI</sequence>
<feature type="non-terminal residue" evidence="1">
    <location>
        <position position="1"/>
    </location>
</feature>
<accession>A0A137P131</accession>
<evidence type="ECO:0000313" key="1">
    <source>
        <dbReference type="EMBL" id="KXN68712.1"/>
    </source>
</evidence>
<proteinExistence type="predicted"/>